<keyword evidence="2" id="KW-1185">Reference proteome</keyword>
<evidence type="ECO:0000313" key="2">
    <source>
        <dbReference type="Proteomes" id="UP001230220"/>
    </source>
</evidence>
<dbReference type="Proteomes" id="UP001230220">
    <property type="component" value="Unassembled WGS sequence"/>
</dbReference>
<name>A0ABU0E1H4_9FIRM</name>
<gene>
    <name evidence="1" type="ORF">J2S15_001364</name>
</gene>
<organism evidence="1 2">
    <name type="scientific">Breznakia pachnodae</name>
    <dbReference type="NCBI Taxonomy" id="265178"/>
    <lineage>
        <taxon>Bacteria</taxon>
        <taxon>Bacillati</taxon>
        <taxon>Bacillota</taxon>
        <taxon>Erysipelotrichia</taxon>
        <taxon>Erysipelotrichales</taxon>
        <taxon>Erysipelotrichaceae</taxon>
        <taxon>Breznakia</taxon>
    </lineage>
</organism>
<proteinExistence type="predicted"/>
<sequence length="99" mass="11577">MEKDKIIENNISLHKLLTTELLQNHSIAALMQLIEMGREIELRYNDEVISITRLNDKLILADNDNSLYFDDVWSLVIKGEVGEGYFVNYWNKMSVKVLF</sequence>
<comment type="caution">
    <text evidence="1">The sequence shown here is derived from an EMBL/GenBank/DDBJ whole genome shotgun (WGS) entry which is preliminary data.</text>
</comment>
<reference evidence="1 2" key="1">
    <citation type="submission" date="2023-07" db="EMBL/GenBank/DDBJ databases">
        <title>Genomic Encyclopedia of Type Strains, Phase IV (KMG-IV): sequencing the most valuable type-strain genomes for metagenomic binning, comparative biology and taxonomic classification.</title>
        <authorList>
            <person name="Goeker M."/>
        </authorList>
    </citation>
    <scope>NUCLEOTIDE SEQUENCE [LARGE SCALE GENOMIC DNA]</scope>
    <source>
        <strain evidence="1 2">DSM 16784</strain>
    </source>
</reference>
<accession>A0ABU0E1H4</accession>
<dbReference type="RefSeq" id="WP_307406669.1">
    <property type="nucleotide sequence ID" value="NZ_JAUSUR010000002.1"/>
</dbReference>
<dbReference type="EMBL" id="JAUSUR010000002">
    <property type="protein sequence ID" value="MDQ0360619.1"/>
    <property type="molecule type" value="Genomic_DNA"/>
</dbReference>
<evidence type="ECO:0000313" key="1">
    <source>
        <dbReference type="EMBL" id="MDQ0360619.1"/>
    </source>
</evidence>
<protein>
    <recommendedName>
        <fullName evidence="3">DUF5348 domain-containing protein</fullName>
    </recommendedName>
</protein>
<evidence type="ECO:0008006" key="3">
    <source>
        <dbReference type="Google" id="ProtNLM"/>
    </source>
</evidence>